<evidence type="ECO:0000256" key="4">
    <source>
        <dbReference type="ARBA" id="ARBA00023242"/>
    </source>
</evidence>
<protein>
    <recommendedName>
        <fullName evidence="5">Zn(2)-C6 fungal-type domain-containing protein</fullName>
    </recommendedName>
</protein>
<gene>
    <name evidence="6" type="ORF">N7456_012279</name>
</gene>
<dbReference type="GO" id="GO:0008270">
    <property type="term" value="F:zinc ion binding"/>
    <property type="evidence" value="ECO:0007669"/>
    <property type="project" value="InterPro"/>
</dbReference>
<dbReference type="OrthoDB" id="4491390at2759"/>
<keyword evidence="2" id="KW-0238">DNA-binding</keyword>
<dbReference type="PANTHER" id="PTHR38111">
    <property type="entry name" value="ZN(2)-C6 FUNGAL-TYPE DOMAIN-CONTAINING PROTEIN-RELATED"/>
    <property type="match status" value="1"/>
</dbReference>
<evidence type="ECO:0000256" key="3">
    <source>
        <dbReference type="ARBA" id="ARBA00023163"/>
    </source>
</evidence>
<dbReference type="InterPro" id="IPR036864">
    <property type="entry name" value="Zn2-C6_fun-type_DNA-bd_sf"/>
</dbReference>
<reference evidence="6" key="2">
    <citation type="journal article" date="2023" name="IMA Fungus">
        <title>Comparative genomic study of the Penicillium genus elucidates a diverse pangenome and 15 lateral gene transfer events.</title>
        <authorList>
            <person name="Petersen C."/>
            <person name="Sorensen T."/>
            <person name="Nielsen M.R."/>
            <person name="Sondergaard T.E."/>
            <person name="Sorensen J.L."/>
            <person name="Fitzpatrick D.A."/>
            <person name="Frisvad J.C."/>
            <person name="Nielsen K.L."/>
        </authorList>
    </citation>
    <scope>NUCLEOTIDE SEQUENCE</scope>
    <source>
        <strain evidence="6">IBT 30069</strain>
    </source>
</reference>
<keyword evidence="3" id="KW-0804">Transcription</keyword>
<keyword evidence="7" id="KW-1185">Reference proteome</keyword>
<dbReference type="Proteomes" id="UP001149165">
    <property type="component" value="Unassembled WGS sequence"/>
</dbReference>
<sequence length="526" mass="60452">MGGMPWTSRGCKECKRRKVKCDERFPECMRCVNRGFKCPGPRKKNEVIYVSHGDETNEKFQPHPLAKPWKYLGFEKQDEKTASQDLIPVAPPVQTVHMGPMINVQLFSTYFGTYFPDPEPTSSTHMWPSIISRIMSQPQKSAMLQHTCASLSRVYLGKVKQDKALFYDGLRLFNHAIRLFSKHLNQNSHAEEFVHAAVIFQEIQTYFCPESIIELFAHIEGLNAILKHQAPKAFNNGAITSTYLHHAKQRTTWLSIFQLFWLFQQLTEDEIKFIQEPYDGTPVSGVLWGFSETARLVHVLDKIDKSNRETCQSLFNDCQALQEFFAQLYPKIETTNGNIPKYAPGELKSELPPTDDIFGPPYRFCSLDEARLHTWLWGSMSLLYPIYSRCIQILKSYHPGVLPASINPAEWTIYGHQMTEFYAYESARAMPYCARQGMGTEGLYYAPHGLFIISRLCSDARNREGFVWCDESLRVIDRSGNDAAGRLREYLWNYWSEADKQVPSDTSGIHRGHKVDKVDVVEHMVS</sequence>
<dbReference type="PROSITE" id="PS50048">
    <property type="entry name" value="ZN2_CY6_FUNGAL_2"/>
    <property type="match status" value="1"/>
</dbReference>
<dbReference type="PANTHER" id="PTHR38111:SF11">
    <property type="entry name" value="TRANSCRIPTION FACTOR DOMAIN-CONTAINING PROTEIN-RELATED"/>
    <property type="match status" value="1"/>
</dbReference>
<organism evidence="6 7">
    <name type="scientific">Penicillium angulare</name>
    <dbReference type="NCBI Taxonomy" id="116970"/>
    <lineage>
        <taxon>Eukaryota</taxon>
        <taxon>Fungi</taxon>
        <taxon>Dikarya</taxon>
        <taxon>Ascomycota</taxon>
        <taxon>Pezizomycotina</taxon>
        <taxon>Eurotiomycetes</taxon>
        <taxon>Eurotiomycetidae</taxon>
        <taxon>Eurotiales</taxon>
        <taxon>Aspergillaceae</taxon>
        <taxon>Penicillium</taxon>
    </lineage>
</organism>
<evidence type="ECO:0000256" key="2">
    <source>
        <dbReference type="ARBA" id="ARBA00023125"/>
    </source>
</evidence>
<dbReference type="SMART" id="SM00066">
    <property type="entry name" value="GAL4"/>
    <property type="match status" value="1"/>
</dbReference>
<evidence type="ECO:0000313" key="7">
    <source>
        <dbReference type="Proteomes" id="UP001149165"/>
    </source>
</evidence>
<dbReference type="GO" id="GO:0003677">
    <property type="term" value="F:DNA binding"/>
    <property type="evidence" value="ECO:0007669"/>
    <property type="project" value="UniProtKB-KW"/>
</dbReference>
<evidence type="ECO:0000259" key="5">
    <source>
        <dbReference type="PROSITE" id="PS50048"/>
    </source>
</evidence>
<feature type="domain" description="Zn(2)-C6 fungal-type" evidence="5">
    <location>
        <begin position="10"/>
        <end position="38"/>
    </location>
</feature>
<dbReference type="EMBL" id="JAPQKH010000007">
    <property type="protein sequence ID" value="KAJ5088663.1"/>
    <property type="molecule type" value="Genomic_DNA"/>
</dbReference>
<accession>A0A9W9K0K8</accession>
<dbReference type="CDD" id="cd00067">
    <property type="entry name" value="GAL4"/>
    <property type="match status" value="1"/>
</dbReference>
<dbReference type="PROSITE" id="PS00463">
    <property type="entry name" value="ZN2_CY6_FUNGAL_1"/>
    <property type="match status" value="1"/>
</dbReference>
<dbReference type="AlphaFoldDB" id="A0A9W9K0K8"/>
<dbReference type="Pfam" id="PF00172">
    <property type="entry name" value="Zn_clus"/>
    <property type="match status" value="1"/>
</dbReference>
<reference evidence="6" key="1">
    <citation type="submission" date="2022-11" db="EMBL/GenBank/DDBJ databases">
        <authorList>
            <person name="Petersen C."/>
        </authorList>
    </citation>
    <scope>NUCLEOTIDE SEQUENCE</scope>
    <source>
        <strain evidence="6">IBT 30069</strain>
    </source>
</reference>
<dbReference type="SUPFAM" id="SSF57701">
    <property type="entry name" value="Zn2/Cys6 DNA-binding domain"/>
    <property type="match status" value="1"/>
</dbReference>
<name>A0A9W9K0K8_9EURO</name>
<dbReference type="Gene3D" id="4.10.240.10">
    <property type="entry name" value="Zn(2)-C6 fungal-type DNA-binding domain"/>
    <property type="match status" value="1"/>
</dbReference>
<comment type="caution">
    <text evidence="6">The sequence shown here is derived from an EMBL/GenBank/DDBJ whole genome shotgun (WGS) entry which is preliminary data.</text>
</comment>
<proteinExistence type="predicted"/>
<keyword evidence="4" id="KW-0539">Nucleus</keyword>
<evidence type="ECO:0000256" key="1">
    <source>
        <dbReference type="ARBA" id="ARBA00023015"/>
    </source>
</evidence>
<keyword evidence="1" id="KW-0805">Transcription regulation</keyword>
<evidence type="ECO:0000313" key="6">
    <source>
        <dbReference type="EMBL" id="KAJ5088663.1"/>
    </source>
</evidence>
<dbReference type="GO" id="GO:0000981">
    <property type="term" value="F:DNA-binding transcription factor activity, RNA polymerase II-specific"/>
    <property type="evidence" value="ECO:0007669"/>
    <property type="project" value="InterPro"/>
</dbReference>
<dbReference type="InterPro" id="IPR001138">
    <property type="entry name" value="Zn2Cys6_DnaBD"/>
</dbReference>
<dbReference type="InterPro" id="IPR053178">
    <property type="entry name" value="Osmoadaptation_assoc"/>
</dbReference>